<keyword evidence="15" id="KW-1185">Reference proteome</keyword>
<feature type="binding site" evidence="12">
    <location>
        <begin position="10"/>
        <end position="12"/>
    </location>
    <ligand>
        <name>substrate</name>
    </ligand>
</feature>
<dbReference type="InterPro" id="IPR011611">
    <property type="entry name" value="PfkB_dom"/>
</dbReference>
<comment type="pathway">
    <text evidence="12">Carbohydrate metabolism; D-ribose degradation; D-ribose 5-phosphate from beta-D-ribopyranose: step 2/2.</text>
</comment>
<comment type="activity regulation">
    <text evidence="12">Activated by a monovalent cation that binds near, but not in, the active site. The most likely occupant of the site in vivo is potassium. Ion binding induces a conformational change that may alter substrate affinity.</text>
</comment>
<keyword evidence="11 12" id="KW-0119">Carbohydrate metabolism</keyword>
<evidence type="ECO:0000256" key="10">
    <source>
        <dbReference type="ARBA" id="ARBA00022958"/>
    </source>
</evidence>
<dbReference type="InterPro" id="IPR002139">
    <property type="entry name" value="Ribo/fructo_kinase"/>
</dbReference>
<feature type="domain" description="Carbohydrate kinase PfkB" evidence="13">
    <location>
        <begin position="2"/>
        <end position="288"/>
    </location>
</feature>
<feature type="binding site" evidence="12">
    <location>
        <position position="183"/>
    </location>
    <ligand>
        <name>ATP</name>
        <dbReference type="ChEBI" id="CHEBI:30616"/>
    </ligand>
</feature>
<name>A0ABW0GNW7_9MICO</name>
<feature type="binding site" evidence="12">
    <location>
        <position position="281"/>
    </location>
    <ligand>
        <name>K(+)</name>
        <dbReference type="ChEBI" id="CHEBI:29103"/>
    </ligand>
</feature>
<feature type="binding site" evidence="12">
    <location>
        <begin position="245"/>
        <end position="246"/>
    </location>
    <ligand>
        <name>ATP</name>
        <dbReference type="ChEBI" id="CHEBI:30616"/>
    </ligand>
</feature>
<dbReference type="Gene3D" id="3.40.1190.20">
    <property type="match status" value="1"/>
</dbReference>
<dbReference type="PANTHER" id="PTHR10584">
    <property type="entry name" value="SUGAR KINASE"/>
    <property type="match status" value="1"/>
</dbReference>
<dbReference type="InterPro" id="IPR029056">
    <property type="entry name" value="Ribokinase-like"/>
</dbReference>
<dbReference type="EMBL" id="JBHSLD010000011">
    <property type="protein sequence ID" value="MFC5381687.1"/>
    <property type="molecule type" value="Genomic_DNA"/>
</dbReference>
<comment type="caution">
    <text evidence="12">Lacks conserved residue(s) required for the propagation of feature annotation.</text>
</comment>
<comment type="subcellular location">
    <subcellularLocation>
        <location evidence="12">Cytoplasm</location>
    </subcellularLocation>
</comment>
<feature type="binding site" evidence="12">
    <location>
        <position position="242"/>
    </location>
    <ligand>
        <name>K(+)</name>
        <dbReference type="ChEBI" id="CHEBI:29103"/>
    </ligand>
</feature>
<evidence type="ECO:0000256" key="11">
    <source>
        <dbReference type="ARBA" id="ARBA00023277"/>
    </source>
</evidence>
<comment type="function">
    <text evidence="12">Catalyzes the phosphorylation of ribose at O-5 in a reaction requiring ATP and magnesium. The resulting D-ribose-5-phosphate can then be used either for sythesis of nucleotides, histidine, and tryptophan, or as a component of the pentose phosphate pathway.</text>
</comment>
<keyword evidence="9 12" id="KW-0460">Magnesium</keyword>
<dbReference type="PRINTS" id="PR00990">
    <property type="entry name" value="RIBOKINASE"/>
</dbReference>
<keyword evidence="5 12" id="KW-0479">Metal-binding</keyword>
<organism evidence="14 15">
    <name type="scientific">Aquipuribacter nitratireducens</name>
    <dbReference type="NCBI Taxonomy" id="650104"/>
    <lineage>
        <taxon>Bacteria</taxon>
        <taxon>Bacillati</taxon>
        <taxon>Actinomycetota</taxon>
        <taxon>Actinomycetes</taxon>
        <taxon>Micrococcales</taxon>
        <taxon>Intrasporangiaceae</taxon>
        <taxon>Aquipuribacter</taxon>
    </lineage>
</organism>
<feature type="binding site" evidence="12">
    <location>
        <position position="276"/>
    </location>
    <ligand>
        <name>K(+)</name>
        <dbReference type="ChEBI" id="CHEBI:29103"/>
    </ligand>
</feature>
<dbReference type="PANTHER" id="PTHR10584:SF166">
    <property type="entry name" value="RIBOKINASE"/>
    <property type="match status" value="1"/>
</dbReference>
<comment type="catalytic activity">
    <reaction evidence="12">
        <text>D-ribose + ATP = D-ribose 5-phosphate + ADP + H(+)</text>
        <dbReference type="Rhea" id="RHEA:13697"/>
        <dbReference type="ChEBI" id="CHEBI:15378"/>
        <dbReference type="ChEBI" id="CHEBI:30616"/>
        <dbReference type="ChEBI" id="CHEBI:47013"/>
        <dbReference type="ChEBI" id="CHEBI:78346"/>
        <dbReference type="ChEBI" id="CHEBI:456216"/>
        <dbReference type="EC" id="2.7.1.15"/>
    </reaction>
</comment>
<evidence type="ECO:0000256" key="12">
    <source>
        <dbReference type="HAMAP-Rule" id="MF_01987"/>
    </source>
</evidence>
<dbReference type="Proteomes" id="UP001596122">
    <property type="component" value="Unassembled WGS sequence"/>
</dbReference>
<feature type="binding site" evidence="12">
    <location>
        <begin position="39"/>
        <end position="43"/>
    </location>
    <ligand>
        <name>substrate</name>
    </ligand>
</feature>
<accession>A0ABW0GNW7</accession>
<feature type="binding site" evidence="12">
    <location>
        <position position="285"/>
    </location>
    <ligand>
        <name>K(+)</name>
        <dbReference type="ChEBI" id="CHEBI:29103"/>
    </ligand>
</feature>
<dbReference type="PROSITE" id="PS00584">
    <property type="entry name" value="PFKB_KINASES_2"/>
    <property type="match status" value="1"/>
</dbReference>
<keyword evidence="8 12" id="KW-0067">ATP-binding</keyword>
<evidence type="ECO:0000256" key="8">
    <source>
        <dbReference type="ARBA" id="ARBA00022840"/>
    </source>
</evidence>
<feature type="binding site" evidence="12">
    <location>
        <begin position="213"/>
        <end position="218"/>
    </location>
    <ligand>
        <name>ATP</name>
        <dbReference type="ChEBI" id="CHEBI:30616"/>
    </ligand>
</feature>
<evidence type="ECO:0000256" key="1">
    <source>
        <dbReference type="ARBA" id="ARBA00005380"/>
    </source>
</evidence>
<dbReference type="InterPro" id="IPR011877">
    <property type="entry name" value="Ribokinase"/>
</dbReference>
<evidence type="ECO:0000256" key="7">
    <source>
        <dbReference type="ARBA" id="ARBA00022777"/>
    </source>
</evidence>
<evidence type="ECO:0000256" key="4">
    <source>
        <dbReference type="ARBA" id="ARBA00022679"/>
    </source>
</evidence>
<keyword evidence="4 12" id="KW-0808">Transferase</keyword>
<keyword evidence="10 12" id="KW-0630">Potassium</keyword>
<dbReference type="GO" id="GO:0016301">
    <property type="term" value="F:kinase activity"/>
    <property type="evidence" value="ECO:0007669"/>
    <property type="project" value="UniProtKB-KW"/>
</dbReference>
<evidence type="ECO:0000256" key="5">
    <source>
        <dbReference type="ARBA" id="ARBA00022723"/>
    </source>
</evidence>
<dbReference type="EC" id="2.7.1.15" evidence="2 12"/>
<keyword evidence="7 12" id="KW-0418">Kinase</keyword>
<dbReference type="SUPFAM" id="SSF53613">
    <property type="entry name" value="Ribokinase-like"/>
    <property type="match status" value="1"/>
</dbReference>
<feature type="binding site" evidence="12">
    <location>
        <position position="139"/>
    </location>
    <ligand>
        <name>substrate</name>
    </ligand>
</feature>
<evidence type="ECO:0000313" key="14">
    <source>
        <dbReference type="EMBL" id="MFC5381687.1"/>
    </source>
</evidence>
<feature type="active site" description="Proton acceptor" evidence="12">
    <location>
        <position position="246"/>
    </location>
</feature>
<dbReference type="HAMAP" id="MF_01987">
    <property type="entry name" value="Ribokinase"/>
    <property type="match status" value="1"/>
</dbReference>
<evidence type="ECO:0000313" key="15">
    <source>
        <dbReference type="Proteomes" id="UP001596122"/>
    </source>
</evidence>
<reference evidence="15" key="1">
    <citation type="journal article" date="2019" name="Int. J. Syst. Evol. Microbiol.">
        <title>The Global Catalogue of Microorganisms (GCM) 10K type strain sequencing project: providing services to taxonomists for standard genome sequencing and annotation.</title>
        <authorList>
            <consortium name="The Broad Institute Genomics Platform"/>
            <consortium name="The Broad Institute Genome Sequencing Center for Infectious Disease"/>
            <person name="Wu L."/>
            <person name="Ma J."/>
        </authorList>
    </citation>
    <scope>NUCLEOTIDE SEQUENCE [LARGE SCALE GENOMIC DNA]</scope>
    <source>
        <strain evidence="15">CCUG 43114</strain>
    </source>
</reference>
<comment type="similarity">
    <text evidence="12">Belongs to the carbohydrate kinase PfkB family. Ribokinase subfamily.</text>
</comment>
<evidence type="ECO:0000256" key="2">
    <source>
        <dbReference type="ARBA" id="ARBA00012035"/>
    </source>
</evidence>
<comment type="caution">
    <text evidence="14">The sequence shown here is derived from an EMBL/GenBank/DDBJ whole genome shotgun (WGS) entry which is preliminary data.</text>
</comment>
<feature type="binding site" evidence="12">
    <location>
        <position position="246"/>
    </location>
    <ligand>
        <name>substrate</name>
    </ligand>
</feature>
<feature type="binding site" evidence="12">
    <location>
        <position position="279"/>
    </location>
    <ligand>
        <name>K(+)</name>
        <dbReference type="ChEBI" id="CHEBI:29103"/>
    </ligand>
</feature>
<evidence type="ECO:0000256" key="3">
    <source>
        <dbReference type="ARBA" id="ARBA00016943"/>
    </source>
</evidence>
<evidence type="ECO:0000256" key="6">
    <source>
        <dbReference type="ARBA" id="ARBA00022741"/>
    </source>
</evidence>
<sequence>MDVVVVGSANLDVVVGVPHVPSAGETVLAVADPVEHPGGKGLNQAVAAARAGAGTALVATVGDDRAGALLRDACETAGVAVDALELRRGARTGTAHVLVQADGDNAIVVVPGANHSRVDLTAAGARAVDTARVLLVQLEVPPALVRAAAVRARTAGARVLLNAAPVVPEAGELLALVDVLLVNEAEARALTGTDDAAGAASGLAAGQRDVVVTLGAQGALVVRRDGSEVGIPSPPSDAVDTTGAGDAAAGALAAALAAGSALDAAVRRACAAGALAVRTAGAVPSMPDAASVDALLAGTATRPRRP</sequence>
<dbReference type="Pfam" id="PF00294">
    <property type="entry name" value="PfkB"/>
    <property type="match status" value="1"/>
</dbReference>
<evidence type="ECO:0000256" key="9">
    <source>
        <dbReference type="ARBA" id="ARBA00022842"/>
    </source>
</evidence>
<dbReference type="RefSeq" id="WP_340271589.1">
    <property type="nucleotide sequence ID" value="NZ_JBBEOG010000012.1"/>
</dbReference>
<feature type="binding site" evidence="12">
    <location>
        <position position="240"/>
    </location>
    <ligand>
        <name>K(+)</name>
        <dbReference type="ChEBI" id="CHEBI:29103"/>
    </ligand>
</feature>
<evidence type="ECO:0000259" key="13">
    <source>
        <dbReference type="Pfam" id="PF00294"/>
    </source>
</evidence>
<proteinExistence type="inferred from homology"/>
<dbReference type="InterPro" id="IPR002173">
    <property type="entry name" value="Carboh/pur_kinase_PfkB_CS"/>
</dbReference>
<comment type="cofactor">
    <cofactor evidence="12">
        <name>Mg(2+)</name>
        <dbReference type="ChEBI" id="CHEBI:18420"/>
    </cofactor>
    <text evidence="12">Requires a divalent cation, most likely magnesium in vivo, as an electrophilic catalyst to aid phosphoryl group transfer. It is the chelate of the metal and the nucleotide that is the actual substrate.</text>
</comment>
<protein>
    <recommendedName>
        <fullName evidence="3 12">Ribokinase</fullName>
        <shortName evidence="12">RK</shortName>
        <ecNumber evidence="2 12">2.7.1.15</ecNumber>
    </recommendedName>
</protein>
<gene>
    <name evidence="12" type="primary">rbsK</name>
    <name evidence="14" type="ORF">ACFPJ6_12905</name>
</gene>
<comment type="subunit">
    <text evidence="12">Homodimer.</text>
</comment>
<keyword evidence="6 12" id="KW-0547">Nucleotide-binding</keyword>
<comment type="similarity">
    <text evidence="1">Belongs to the carbohydrate kinase pfkB family.</text>
</comment>
<keyword evidence="12" id="KW-0963">Cytoplasm</keyword>